<feature type="domain" description="Reelin" evidence="3">
    <location>
        <begin position="5"/>
        <end position="155"/>
    </location>
</feature>
<dbReference type="Pfam" id="PF02014">
    <property type="entry name" value="Reeler"/>
    <property type="match status" value="1"/>
</dbReference>
<dbReference type="AlphaFoldDB" id="A0A6J1T4X9"/>
<evidence type="ECO:0000256" key="1">
    <source>
        <dbReference type="SAM" id="MobiDB-lite"/>
    </source>
</evidence>
<dbReference type="GO" id="GO:0016020">
    <property type="term" value="C:membrane"/>
    <property type="evidence" value="ECO:0007669"/>
    <property type="project" value="TreeGrafter"/>
</dbReference>
<dbReference type="KEGG" id="foc:113213226"/>
<reference evidence="5" key="1">
    <citation type="submission" date="2025-08" db="UniProtKB">
        <authorList>
            <consortium name="RefSeq"/>
        </authorList>
    </citation>
    <scope>IDENTIFICATION</scope>
    <source>
        <tissue evidence="5">Whole organism</tissue>
    </source>
</reference>
<sequence length="155" mass="16386">MLALKVAVLVSAACLVHGYGSGAPPDACGDMIPQHHTDPQNSASPYQIRSAKTKTPGQVIVTIKGPETFKGFMVQCRVGNVPVGKFINPPSNVKLVDCGDGKGTAATHNDKSDKKEIVLTWKAPPNLKESVTCLATVAKNGGVFWVNQKANTLTF</sequence>
<dbReference type="Gene3D" id="2.60.40.4060">
    <property type="entry name" value="Reeler domain"/>
    <property type="match status" value="1"/>
</dbReference>
<keyword evidence="4" id="KW-1185">Reference proteome</keyword>
<proteinExistence type="predicted"/>
<feature type="region of interest" description="Disordered" evidence="1">
    <location>
        <begin position="30"/>
        <end position="51"/>
    </location>
</feature>
<dbReference type="CDD" id="cd08544">
    <property type="entry name" value="Reeler"/>
    <property type="match status" value="1"/>
</dbReference>
<protein>
    <submittedName>
        <fullName evidence="5">Defense protein Hdd11</fullName>
    </submittedName>
</protein>
<feature type="signal peptide" evidence="2">
    <location>
        <begin position="1"/>
        <end position="18"/>
    </location>
</feature>
<name>A0A6J1T4X9_FRAOC</name>
<dbReference type="PANTHER" id="PTHR45828:SF33">
    <property type="entry name" value="DOMON DOMAIN-CONTAINING PROTEIN"/>
    <property type="match status" value="1"/>
</dbReference>
<evidence type="ECO:0000313" key="4">
    <source>
        <dbReference type="Proteomes" id="UP000504606"/>
    </source>
</evidence>
<dbReference type="OrthoDB" id="6418377at2759"/>
<dbReference type="RefSeq" id="XP_026288002.1">
    <property type="nucleotide sequence ID" value="XM_026432217.2"/>
</dbReference>
<dbReference type="InterPro" id="IPR042307">
    <property type="entry name" value="Reeler_sf"/>
</dbReference>
<dbReference type="GeneID" id="113213226"/>
<evidence type="ECO:0000256" key="2">
    <source>
        <dbReference type="SAM" id="SignalP"/>
    </source>
</evidence>
<evidence type="ECO:0000259" key="3">
    <source>
        <dbReference type="PROSITE" id="PS51019"/>
    </source>
</evidence>
<accession>A0A6J1T4X9</accession>
<gene>
    <name evidence="5" type="primary">LOC113213226</name>
</gene>
<dbReference type="InterPro" id="IPR002861">
    <property type="entry name" value="Reeler_dom"/>
</dbReference>
<evidence type="ECO:0000313" key="5">
    <source>
        <dbReference type="RefSeq" id="XP_026288002.1"/>
    </source>
</evidence>
<dbReference type="Proteomes" id="UP000504606">
    <property type="component" value="Unplaced"/>
</dbReference>
<feature type="chain" id="PRO_5027123392" evidence="2">
    <location>
        <begin position="19"/>
        <end position="155"/>
    </location>
</feature>
<dbReference type="PROSITE" id="PS51019">
    <property type="entry name" value="REELIN"/>
    <property type="match status" value="1"/>
</dbReference>
<organism evidence="4 5">
    <name type="scientific">Frankliniella occidentalis</name>
    <name type="common">Western flower thrips</name>
    <name type="synonym">Euthrips occidentalis</name>
    <dbReference type="NCBI Taxonomy" id="133901"/>
    <lineage>
        <taxon>Eukaryota</taxon>
        <taxon>Metazoa</taxon>
        <taxon>Ecdysozoa</taxon>
        <taxon>Arthropoda</taxon>
        <taxon>Hexapoda</taxon>
        <taxon>Insecta</taxon>
        <taxon>Pterygota</taxon>
        <taxon>Neoptera</taxon>
        <taxon>Paraneoptera</taxon>
        <taxon>Thysanoptera</taxon>
        <taxon>Terebrantia</taxon>
        <taxon>Thripoidea</taxon>
        <taxon>Thripidae</taxon>
        <taxon>Frankliniella</taxon>
    </lineage>
</organism>
<dbReference type="PANTHER" id="PTHR45828">
    <property type="entry name" value="CYTOCHROME B561/FERRIC REDUCTASE TRANSMEMBRANE"/>
    <property type="match status" value="1"/>
</dbReference>
<keyword evidence="2" id="KW-0732">Signal</keyword>
<dbReference type="InterPro" id="IPR051237">
    <property type="entry name" value="Ferric-chelate_Red/DefProt"/>
</dbReference>